<dbReference type="InterPro" id="IPR036291">
    <property type="entry name" value="NAD(P)-bd_dom_sf"/>
</dbReference>
<name>B7K939_GLOC7</name>
<reference evidence="3" key="1">
    <citation type="journal article" date="2011" name="MBio">
        <title>Novel metabolic attributes of the genus Cyanothece, comprising a group of unicellular nitrogen-fixing Cyanobacteria.</title>
        <authorList>
            <person name="Bandyopadhyay A."/>
            <person name="Elvitigala T."/>
            <person name="Welsh E."/>
            <person name="Stockel J."/>
            <person name="Liberton M."/>
            <person name="Min H."/>
            <person name="Sherman L.A."/>
            <person name="Pakrasi H.B."/>
        </authorList>
    </citation>
    <scope>NUCLEOTIDE SEQUENCE [LARGE SCALE GENOMIC DNA]</scope>
    <source>
        <strain evidence="3">PCC 7424</strain>
    </source>
</reference>
<organism evidence="2 3">
    <name type="scientific">Gloeothece citriformis (strain PCC 7424)</name>
    <name type="common">Cyanothece sp. (strain PCC 7424)</name>
    <dbReference type="NCBI Taxonomy" id="65393"/>
    <lineage>
        <taxon>Bacteria</taxon>
        <taxon>Bacillati</taxon>
        <taxon>Cyanobacteriota</taxon>
        <taxon>Cyanophyceae</taxon>
        <taxon>Oscillatoriophycideae</taxon>
        <taxon>Chroococcales</taxon>
        <taxon>Aphanothecaceae</taxon>
        <taxon>Gloeothece</taxon>
        <taxon>Gloeothece citriformis</taxon>
    </lineage>
</organism>
<dbReference type="OrthoDB" id="9792162at2"/>
<dbReference type="SUPFAM" id="SSF51735">
    <property type="entry name" value="NAD(P)-binding Rossmann-fold domains"/>
    <property type="match status" value="1"/>
</dbReference>
<dbReference type="eggNOG" id="COG0604">
    <property type="taxonomic scope" value="Bacteria"/>
</dbReference>
<feature type="domain" description="Enoyl reductase (ER)" evidence="1">
    <location>
        <begin position="10"/>
        <end position="311"/>
    </location>
</feature>
<dbReference type="InterPro" id="IPR020843">
    <property type="entry name" value="ER"/>
</dbReference>
<dbReference type="SUPFAM" id="SSF50129">
    <property type="entry name" value="GroES-like"/>
    <property type="match status" value="1"/>
</dbReference>
<proteinExistence type="predicted"/>
<dbReference type="Proteomes" id="UP000002384">
    <property type="component" value="Chromosome"/>
</dbReference>
<dbReference type="PANTHER" id="PTHR44013">
    <property type="entry name" value="ZINC-TYPE ALCOHOL DEHYDROGENASE-LIKE PROTEIN C16A3.02C"/>
    <property type="match status" value="1"/>
</dbReference>
<keyword evidence="3" id="KW-1185">Reference proteome</keyword>
<evidence type="ECO:0000259" key="1">
    <source>
        <dbReference type="SMART" id="SM00829"/>
    </source>
</evidence>
<dbReference type="InterPro" id="IPR011032">
    <property type="entry name" value="GroES-like_sf"/>
</dbReference>
<protein>
    <submittedName>
        <fullName evidence="2">Alcohol dehydrogenase zinc-binding domain protein</fullName>
    </submittedName>
</protein>
<evidence type="ECO:0000313" key="3">
    <source>
        <dbReference type="Proteomes" id="UP000002384"/>
    </source>
</evidence>
<dbReference type="STRING" id="65393.PCC7424_4444"/>
<accession>B7K939</accession>
<sequence length="314" mass="33803">MKAVVINRYGSADVLEYKEVEKPIPAADQVLVKVMASSVNPVDWKIRQGDLQLLSSFGGFPRLGCDFAGVVEAIGNEVKSFKVGDEVYGLANPLSGGAYAEYITISESSMALKPNQATFEQAAAIPVAGLTAFQSLIELGQLQPGYQVLVNGASGGVGTFAVQIAKALYAEVTGVCSGKNREFVLGLGADFVIDYHQEDFTKQVKQYDLILDAVGKSSFQKCQPVLKPQGIYISTLPSVDTFLAIGQTFFFSGQKAKIVLAQPRRQDLNGLSQLIDQSKVKVIIDRVYPLSEIAEAHRYSETGRAVGKIVLSVP</sequence>
<evidence type="ECO:0000313" key="2">
    <source>
        <dbReference type="EMBL" id="ACK72808.1"/>
    </source>
</evidence>
<dbReference type="RefSeq" id="WP_015956392.1">
    <property type="nucleotide sequence ID" value="NC_011729.1"/>
</dbReference>
<dbReference type="InterPro" id="IPR013154">
    <property type="entry name" value="ADH-like_N"/>
</dbReference>
<dbReference type="KEGG" id="cyc:PCC7424_4444"/>
<dbReference type="EMBL" id="CP001291">
    <property type="protein sequence ID" value="ACK72808.1"/>
    <property type="molecule type" value="Genomic_DNA"/>
</dbReference>
<gene>
    <name evidence="2" type="ordered locus">PCC7424_4444</name>
</gene>
<dbReference type="PANTHER" id="PTHR44013:SF1">
    <property type="entry name" value="ZINC-TYPE ALCOHOL DEHYDROGENASE-LIKE PROTEIN C16A3.02C"/>
    <property type="match status" value="1"/>
</dbReference>
<dbReference type="InterPro" id="IPR052733">
    <property type="entry name" value="Chloroplast_QOR"/>
</dbReference>
<dbReference type="HOGENOM" id="CLU_026673_3_3_3"/>
<dbReference type="Pfam" id="PF13602">
    <property type="entry name" value="ADH_zinc_N_2"/>
    <property type="match status" value="1"/>
</dbReference>
<dbReference type="Pfam" id="PF08240">
    <property type="entry name" value="ADH_N"/>
    <property type="match status" value="1"/>
</dbReference>
<dbReference type="AlphaFoldDB" id="B7K939"/>
<dbReference type="Gene3D" id="3.40.50.720">
    <property type="entry name" value="NAD(P)-binding Rossmann-like Domain"/>
    <property type="match status" value="1"/>
</dbReference>
<dbReference type="Gene3D" id="3.90.180.10">
    <property type="entry name" value="Medium-chain alcohol dehydrogenases, catalytic domain"/>
    <property type="match status" value="1"/>
</dbReference>
<dbReference type="CDD" id="cd08267">
    <property type="entry name" value="MDR1"/>
    <property type="match status" value="1"/>
</dbReference>
<dbReference type="GO" id="GO:0016491">
    <property type="term" value="F:oxidoreductase activity"/>
    <property type="evidence" value="ECO:0007669"/>
    <property type="project" value="InterPro"/>
</dbReference>
<dbReference type="SMART" id="SM00829">
    <property type="entry name" value="PKS_ER"/>
    <property type="match status" value="1"/>
</dbReference>